<reference evidence="1 2" key="1">
    <citation type="submission" date="2017-08" db="EMBL/GenBank/DDBJ databases">
        <title>Multipartite genome sequences of Sinorhizobium species nodulating soybeans.</title>
        <authorList>
            <person name="Tian C.F."/>
        </authorList>
    </citation>
    <scope>NUCLEOTIDE SEQUENCE [LARGE SCALE GENOMIC DNA]</scope>
    <source>
        <strain evidence="1 2">CCBAU 05684</strain>
    </source>
</reference>
<protein>
    <submittedName>
        <fullName evidence="1">Uncharacterized protein</fullName>
    </submittedName>
</protein>
<dbReference type="OrthoDB" id="8403453at2"/>
<dbReference type="KEGG" id="esj:SJ05684_c10910"/>
<keyword evidence="2" id="KW-1185">Reference proteome</keyword>
<gene>
    <name evidence="1" type="ORF">SJ05684_c10910</name>
</gene>
<dbReference type="STRING" id="716928.GCA_000261485_04856"/>
<accession>A0A249P9G0</accession>
<dbReference type="RefSeq" id="WP_050980192.1">
    <property type="nucleotide sequence ID" value="NZ_AJQT01000109.1"/>
</dbReference>
<evidence type="ECO:0000313" key="1">
    <source>
        <dbReference type="EMBL" id="ASY62548.1"/>
    </source>
</evidence>
<dbReference type="Proteomes" id="UP000217211">
    <property type="component" value="Chromosome"/>
</dbReference>
<sequence>MILPDLPQACRDATGVVNPKEGEKWRGVQLRWQVVRENENEIKTACAEFYDQLRQRLAKGE</sequence>
<dbReference type="AlphaFoldDB" id="A0A249P9G0"/>
<organism evidence="1 2">
    <name type="scientific">Sinorhizobium sojae CCBAU 05684</name>
    <dbReference type="NCBI Taxonomy" id="716928"/>
    <lineage>
        <taxon>Bacteria</taxon>
        <taxon>Pseudomonadati</taxon>
        <taxon>Pseudomonadota</taxon>
        <taxon>Alphaproteobacteria</taxon>
        <taxon>Hyphomicrobiales</taxon>
        <taxon>Rhizobiaceae</taxon>
        <taxon>Sinorhizobium/Ensifer group</taxon>
        <taxon>Sinorhizobium</taxon>
    </lineage>
</organism>
<proteinExistence type="predicted"/>
<dbReference type="EMBL" id="CP023067">
    <property type="protein sequence ID" value="ASY62548.1"/>
    <property type="molecule type" value="Genomic_DNA"/>
</dbReference>
<evidence type="ECO:0000313" key="2">
    <source>
        <dbReference type="Proteomes" id="UP000217211"/>
    </source>
</evidence>
<name>A0A249P9G0_9HYPH</name>